<keyword evidence="1" id="KW-0812">Transmembrane</keyword>
<organism evidence="2 3">
    <name type="scientific">Bifidobacterium bifidum</name>
    <dbReference type="NCBI Taxonomy" id="1681"/>
    <lineage>
        <taxon>Bacteria</taxon>
        <taxon>Bacillati</taxon>
        <taxon>Actinomycetota</taxon>
        <taxon>Actinomycetes</taxon>
        <taxon>Bifidobacteriales</taxon>
        <taxon>Bifidobacteriaceae</taxon>
        <taxon>Bifidobacterium</taxon>
    </lineage>
</organism>
<evidence type="ECO:0000313" key="3">
    <source>
        <dbReference type="Proteomes" id="UP000070092"/>
    </source>
</evidence>
<protein>
    <submittedName>
        <fullName evidence="2">Uncharacterized protein</fullName>
    </submittedName>
</protein>
<feature type="transmembrane region" description="Helical" evidence="1">
    <location>
        <begin position="45"/>
        <end position="66"/>
    </location>
</feature>
<accession>A0A133KRT7</accession>
<name>A0A133KRT7_BIFBI</name>
<dbReference type="AlphaFoldDB" id="A0A133KRT7"/>
<sequence length="85" mass="8450">MGRGRYDDALAGLRDDGGERPDGRVRGFLGAMARAAGSAPRRARVVSAAMIAALLVSGAGGGRVLVRAVGARPSHGGLPAGRGQA</sequence>
<proteinExistence type="predicted"/>
<gene>
    <name evidence="2" type="ORF">HMPREF3196_00374</name>
</gene>
<dbReference type="Proteomes" id="UP000070092">
    <property type="component" value="Unassembled WGS sequence"/>
</dbReference>
<keyword evidence="1" id="KW-1133">Transmembrane helix</keyword>
<evidence type="ECO:0000256" key="1">
    <source>
        <dbReference type="SAM" id="Phobius"/>
    </source>
</evidence>
<comment type="caution">
    <text evidence="2">The sequence shown here is derived from an EMBL/GenBank/DDBJ whole genome shotgun (WGS) entry which is preliminary data.</text>
</comment>
<reference evidence="2 3" key="1">
    <citation type="submission" date="2016-01" db="EMBL/GenBank/DDBJ databases">
        <authorList>
            <person name="Oliw E.H."/>
        </authorList>
    </citation>
    <scope>NUCLEOTIDE SEQUENCE [LARGE SCALE GENOMIC DNA]</scope>
    <source>
        <strain evidence="2 3">MJR8628B</strain>
    </source>
</reference>
<dbReference type="EMBL" id="LRPO01000016">
    <property type="protein sequence ID" value="KWZ82293.1"/>
    <property type="molecule type" value="Genomic_DNA"/>
</dbReference>
<keyword evidence="1" id="KW-0472">Membrane</keyword>
<dbReference type="PATRIC" id="fig|1681.53.peg.362"/>
<evidence type="ECO:0000313" key="2">
    <source>
        <dbReference type="EMBL" id="KWZ82293.1"/>
    </source>
</evidence>